<keyword evidence="3" id="KW-0547">Nucleotide-binding</keyword>
<dbReference type="Pfam" id="PF07517">
    <property type="entry name" value="SecA_DEAD"/>
    <property type="match status" value="1"/>
</dbReference>
<dbReference type="Pfam" id="PF01043">
    <property type="entry name" value="SecA_PP_bind"/>
    <property type="match status" value="1"/>
</dbReference>
<keyword evidence="8" id="KW-0472">Membrane</keyword>
<evidence type="ECO:0000259" key="10">
    <source>
        <dbReference type="PROSITE" id="PS51196"/>
    </source>
</evidence>
<comment type="caution">
    <text evidence="11">The sequence shown here is derived from an EMBL/GenBank/DDBJ whole genome shotgun (WGS) entry which is preliminary data.</text>
</comment>
<dbReference type="SMART" id="SM00248">
    <property type="entry name" value="ANK"/>
    <property type="match status" value="5"/>
</dbReference>
<accession>D3B999</accession>
<evidence type="ECO:0000256" key="1">
    <source>
        <dbReference type="ARBA" id="ARBA00022448"/>
    </source>
</evidence>
<evidence type="ECO:0000256" key="2">
    <source>
        <dbReference type="ARBA" id="ARBA00022490"/>
    </source>
</evidence>
<keyword evidence="5" id="KW-0653">Protein transport</keyword>
<dbReference type="InterPro" id="IPR027417">
    <property type="entry name" value="P-loop_NTPase"/>
</dbReference>
<dbReference type="SUPFAM" id="SSF81767">
    <property type="entry name" value="Pre-protein crosslinking domain of SecA"/>
    <property type="match status" value="1"/>
</dbReference>
<keyword evidence="6" id="KW-1278">Translocase</keyword>
<dbReference type="GO" id="GO:0016020">
    <property type="term" value="C:membrane"/>
    <property type="evidence" value="ECO:0007669"/>
    <property type="project" value="InterPro"/>
</dbReference>
<evidence type="ECO:0000256" key="7">
    <source>
        <dbReference type="ARBA" id="ARBA00023010"/>
    </source>
</evidence>
<proteinExistence type="predicted"/>
<dbReference type="PANTHER" id="PTHR30612:SF0">
    <property type="entry name" value="CHLOROPLAST PROTEIN-TRANSPORTING ATPASE"/>
    <property type="match status" value="1"/>
</dbReference>
<name>D3B999_HETP5</name>
<dbReference type="InterPro" id="IPR011130">
    <property type="entry name" value="SecA_preprotein_X-link_dom"/>
</dbReference>
<dbReference type="PANTHER" id="PTHR30612">
    <property type="entry name" value="SECA INNER MEMBRANE COMPONENT OF SEC PROTEIN SECRETION SYSTEM"/>
    <property type="match status" value="1"/>
</dbReference>
<dbReference type="InterPro" id="IPR000185">
    <property type="entry name" value="SecA"/>
</dbReference>
<dbReference type="GO" id="GO:0005524">
    <property type="term" value="F:ATP binding"/>
    <property type="evidence" value="ECO:0007669"/>
    <property type="project" value="UniProtKB-KW"/>
</dbReference>
<evidence type="ECO:0000256" key="5">
    <source>
        <dbReference type="ARBA" id="ARBA00022927"/>
    </source>
</evidence>
<dbReference type="PROSITE" id="PS51196">
    <property type="entry name" value="SECA_MOTOR_DEAD"/>
    <property type="match status" value="1"/>
</dbReference>
<dbReference type="GO" id="GO:0006605">
    <property type="term" value="P:protein targeting"/>
    <property type="evidence" value="ECO:0007669"/>
    <property type="project" value="InterPro"/>
</dbReference>
<keyword evidence="1" id="KW-0813">Transport</keyword>
<dbReference type="Proteomes" id="UP000001396">
    <property type="component" value="Unassembled WGS sequence"/>
</dbReference>
<dbReference type="SUPFAM" id="SSF52540">
    <property type="entry name" value="P-loop containing nucleoside triphosphate hydrolases"/>
    <property type="match status" value="2"/>
</dbReference>
<dbReference type="Pfam" id="PF21090">
    <property type="entry name" value="P-loop_SecA"/>
    <property type="match status" value="1"/>
</dbReference>
<evidence type="ECO:0000313" key="12">
    <source>
        <dbReference type="Proteomes" id="UP000001396"/>
    </source>
</evidence>
<dbReference type="InterPro" id="IPR036670">
    <property type="entry name" value="SecA_X-link_sf"/>
</dbReference>
<feature type="domain" description="SecA family profile" evidence="10">
    <location>
        <begin position="745"/>
        <end position="1367"/>
    </location>
</feature>
<protein>
    <recommendedName>
        <fullName evidence="13">Protein translocase subunit SecA</fullName>
    </recommendedName>
</protein>
<dbReference type="InterPro" id="IPR011115">
    <property type="entry name" value="SecA_DEAD"/>
</dbReference>
<dbReference type="GeneID" id="31360529"/>
<dbReference type="GO" id="GO:0017038">
    <property type="term" value="P:protein import"/>
    <property type="evidence" value="ECO:0007669"/>
    <property type="project" value="InterPro"/>
</dbReference>
<evidence type="ECO:0000256" key="8">
    <source>
        <dbReference type="ARBA" id="ARBA00023136"/>
    </source>
</evidence>
<keyword evidence="12" id="KW-1185">Reference proteome</keyword>
<dbReference type="Gene3D" id="1.25.40.20">
    <property type="entry name" value="Ankyrin repeat-containing domain"/>
    <property type="match status" value="1"/>
</dbReference>
<dbReference type="SMART" id="SM00958">
    <property type="entry name" value="SecA_PP_bind"/>
    <property type="match status" value="1"/>
</dbReference>
<evidence type="ECO:0000259" key="9">
    <source>
        <dbReference type="PROSITE" id="PS51194"/>
    </source>
</evidence>
<dbReference type="InterPro" id="IPR044722">
    <property type="entry name" value="SecA_SF2_C"/>
</dbReference>
<dbReference type="PRINTS" id="PR00906">
    <property type="entry name" value="SECA"/>
</dbReference>
<dbReference type="PROSITE" id="PS51194">
    <property type="entry name" value="HELICASE_CTER"/>
    <property type="match status" value="1"/>
</dbReference>
<dbReference type="GO" id="GO:0006886">
    <property type="term" value="P:intracellular protein transport"/>
    <property type="evidence" value="ECO:0007669"/>
    <property type="project" value="InterPro"/>
</dbReference>
<evidence type="ECO:0008006" key="13">
    <source>
        <dbReference type="Google" id="ProtNLM"/>
    </source>
</evidence>
<dbReference type="STRING" id="670386.D3B999"/>
<keyword evidence="2" id="KW-0963">Cytoplasm</keyword>
<dbReference type="InterPro" id="IPR014018">
    <property type="entry name" value="SecA_motor_DEAD"/>
</dbReference>
<evidence type="ECO:0000313" key="11">
    <source>
        <dbReference type="EMBL" id="EFA82138.1"/>
    </source>
</evidence>
<dbReference type="SMART" id="SM00957">
    <property type="entry name" value="SecA_DEAD"/>
    <property type="match status" value="1"/>
</dbReference>
<dbReference type="Gene3D" id="3.40.50.300">
    <property type="entry name" value="P-loop containing nucleotide triphosphate hydrolases"/>
    <property type="match status" value="2"/>
</dbReference>
<dbReference type="RefSeq" id="XP_020434255.1">
    <property type="nucleotide sequence ID" value="XM_020575939.1"/>
</dbReference>
<keyword evidence="4" id="KW-0067">ATP-binding</keyword>
<dbReference type="EMBL" id="ADBJ01000021">
    <property type="protein sequence ID" value="EFA82138.1"/>
    <property type="molecule type" value="Genomic_DNA"/>
</dbReference>
<evidence type="ECO:0000256" key="3">
    <source>
        <dbReference type="ARBA" id="ARBA00022741"/>
    </source>
</evidence>
<feature type="domain" description="Helicase C-terminal" evidence="9">
    <location>
        <begin position="1217"/>
        <end position="1389"/>
    </location>
</feature>
<dbReference type="InterPro" id="IPR036770">
    <property type="entry name" value="Ankyrin_rpt-contain_sf"/>
</dbReference>
<keyword evidence="7" id="KW-0811">Translocation</keyword>
<organism evidence="11 12">
    <name type="scientific">Heterostelium pallidum (strain ATCC 26659 / Pp 5 / PN500)</name>
    <name type="common">Cellular slime mold</name>
    <name type="synonym">Polysphondylium pallidum</name>
    <dbReference type="NCBI Taxonomy" id="670386"/>
    <lineage>
        <taxon>Eukaryota</taxon>
        <taxon>Amoebozoa</taxon>
        <taxon>Evosea</taxon>
        <taxon>Eumycetozoa</taxon>
        <taxon>Dictyostelia</taxon>
        <taxon>Acytosteliales</taxon>
        <taxon>Acytosteliaceae</taxon>
        <taxon>Heterostelium</taxon>
    </lineage>
</organism>
<dbReference type="InterPro" id="IPR001650">
    <property type="entry name" value="Helicase_C-like"/>
</dbReference>
<evidence type="ECO:0000256" key="4">
    <source>
        <dbReference type="ARBA" id="ARBA00022840"/>
    </source>
</evidence>
<dbReference type="Gene3D" id="3.90.1440.10">
    <property type="entry name" value="SecA, preprotein cross-linking domain"/>
    <property type="match status" value="1"/>
</dbReference>
<dbReference type="InterPro" id="IPR002110">
    <property type="entry name" value="Ankyrin_rpt"/>
</dbReference>
<sequence>MLDSFSPIELAAHQNNLNNLNTLIDECGIIDEPTEFKFGDHGTPLDIGILNNSKILIDSFIKSPDDSNVRWTKVVASDNPKNLVLLENQTELYGIVPNLKFNALHIAAYYNCHNITEYLYQIGINVNEVCGIDSMTPIQLASNYNKPLFIKSLVNAIRSISVDNEYVDSLLRPSGVSGGRNALQISMFKDNFISSYILMQASSDVSEGQPSIQLLKFFKANPHSIAWSRIENTLQYLIIFGDNSLFQLSSEELNMYQATQFNSFYNLASSIKWSDRLSYQSKFNRALHFGFTESQSKDILNSDWLAPFTTIPPKPINDSECSDILQRQSIQVTSHHYEFLKSILSEKSLSRLNEFRNNEQLERYFICLQTMYEHPQRTNLIQLFDKVFGRQWPLDMLFKTTTFTEVVIEIISTNNTALWNWFINHFTLRLISSIDEKSINLAIFRMKKFINLLLHTKNKIRSLDHLSYPPTDLQLSFQSDTGIANMELAIKSLSIQDNLRFIQASLLHNLPKNREYIEYCIGQAQIDSLLVCRQVFEVSHLSAYSKNNIEKQTLQLPSTCGLAINSTFKGLLGCVLVPVHATFMNNFITNIRIIQMFDNISVPVGCKLALIQYFITVLAHHKFNIISRSDILDSSRVEWAREMQKIISLVPQLLKSIGVTYFSKLVKLVENNHTSFNLMSEKSSSLRPFIDLTDNILSSWAENIPKSKILNANTYESLRSIFREEQDKIIKAKINQKSFVEVIKNFKAPLNMNPLPNQHLALLEKIYTEVEKNQEKHRNLSQQQLINICIESSNQLKFDNSKQLFNLKNVKSSVEILSALRWLIYLSFGIYPYSTQMCTVIGLLLCRDGNSDLGGRIAQVLTGEGKSTIVTLLTSYCGLLGKQIDVITTSEYLAYRDFIKYESFYQLIGISCSQITGQLPPESAFNAQILFGTNTNYEFALLRDELYGSKNLFTDGKPRLKEIVIVDEVDSLFIDSAFNSARMAIPSQEHHGFIYQPISNYVKQHLISWVVVDENENDEEKEKQISQSVKDSHIKEGREILKKSVQELPYDEKTKSHTLEWVQSMSDQRIKLILSCAIQSFFLKEGIDYVITQTNEHGQNLGNSTVVIVDKDNTGRLMIGSRYSDGLHEFIEVKHNLLPERDSLTAAAISHPSFFSMYDTIFGLTGTCGEEQEREELKSIYNVDTFDVPSYLPSKRVKLQSLKFDDNEEYQKRVIQEIKENLSLSRPVLLLLSTINDSQTFTELLKNEEGVHRIQTLNEMQMENEEVIITRAGEPRTLTIATNTAGRGTDIKLTRESLSAGGIHVIFGFYPSNIRVENQGLGRAGRQGQPGSCRIIISKEDIAKSSLGNMLKSFEDFDHFRSLKCILVSGSRLQRSKIDQLQYKLLEKFFSLMKLIRTSCTVENLSTLIQSVKSKSTSKCNCNNQEQLRRFTESLAYQNLIEGTYKLDINNHSSVETFAIRLSTAIKEFYLQDWSEIFTSHFNISNHDETVYQFDLWWLLSGASCIEENIDDHIVSILLTLQQK</sequence>
<dbReference type="SUPFAM" id="SSF48403">
    <property type="entry name" value="Ankyrin repeat"/>
    <property type="match status" value="1"/>
</dbReference>
<gene>
    <name evidence="11" type="ORF">PPL_05043</name>
</gene>
<dbReference type="InParanoid" id="D3B999"/>
<evidence type="ECO:0000256" key="6">
    <source>
        <dbReference type="ARBA" id="ARBA00022967"/>
    </source>
</evidence>
<reference evidence="11 12" key="1">
    <citation type="journal article" date="2011" name="Genome Res.">
        <title>Phylogeny-wide analysis of social amoeba genomes highlights ancient origins for complex intercellular communication.</title>
        <authorList>
            <person name="Heidel A.J."/>
            <person name="Lawal H.M."/>
            <person name="Felder M."/>
            <person name="Schilde C."/>
            <person name="Helps N.R."/>
            <person name="Tunggal B."/>
            <person name="Rivero F."/>
            <person name="John U."/>
            <person name="Schleicher M."/>
            <person name="Eichinger L."/>
            <person name="Platzer M."/>
            <person name="Noegel A.A."/>
            <person name="Schaap P."/>
            <person name="Gloeckner G."/>
        </authorList>
    </citation>
    <scope>NUCLEOTIDE SEQUENCE [LARGE SCALE GENOMIC DNA]</scope>
    <source>
        <strain evidence="12">ATCC 26659 / Pp 5 / PN500</strain>
    </source>
</reference>